<name>A0A915IVH5_ROMCU</name>
<keyword evidence="1" id="KW-1185">Reference proteome</keyword>
<evidence type="ECO:0000313" key="1">
    <source>
        <dbReference type="Proteomes" id="UP000887565"/>
    </source>
</evidence>
<evidence type="ECO:0000313" key="2">
    <source>
        <dbReference type="WBParaSite" id="nRc.2.0.1.t17811-RA"/>
    </source>
</evidence>
<accession>A0A915IVH5</accession>
<protein>
    <submittedName>
        <fullName evidence="2">Uncharacterized protein</fullName>
    </submittedName>
</protein>
<dbReference type="Proteomes" id="UP000887565">
    <property type="component" value="Unplaced"/>
</dbReference>
<proteinExistence type="predicted"/>
<dbReference type="WBParaSite" id="nRc.2.0.1.t17811-RA">
    <property type="protein sequence ID" value="nRc.2.0.1.t17811-RA"/>
    <property type="gene ID" value="nRc.2.0.1.g17811"/>
</dbReference>
<organism evidence="1 2">
    <name type="scientific">Romanomermis culicivorax</name>
    <name type="common">Nematode worm</name>
    <dbReference type="NCBI Taxonomy" id="13658"/>
    <lineage>
        <taxon>Eukaryota</taxon>
        <taxon>Metazoa</taxon>
        <taxon>Ecdysozoa</taxon>
        <taxon>Nematoda</taxon>
        <taxon>Enoplea</taxon>
        <taxon>Dorylaimia</taxon>
        <taxon>Mermithida</taxon>
        <taxon>Mermithoidea</taxon>
        <taxon>Mermithidae</taxon>
        <taxon>Romanomermis</taxon>
    </lineage>
</organism>
<reference evidence="2" key="1">
    <citation type="submission" date="2022-11" db="UniProtKB">
        <authorList>
            <consortium name="WormBaseParasite"/>
        </authorList>
    </citation>
    <scope>IDENTIFICATION</scope>
</reference>
<dbReference type="AlphaFoldDB" id="A0A915IVH5"/>
<sequence length="74" mass="8264">MRKLSDSRIVQNHQNPAVIVEFAAIIRRAKNSQQFSFSEKFTSIVDHLVGSANLECEKNDYPLNNISPGSGTML</sequence>